<name>A0ABN6IZ34_9CLOT</name>
<dbReference type="InterPro" id="IPR051698">
    <property type="entry name" value="Transposase_11-like"/>
</dbReference>
<accession>A0ABN6IZ34</accession>
<reference evidence="3" key="1">
    <citation type="submission" date="2021-07" db="EMBL/GenBank/DDBJ databases">
        <title>Complete genome sequencing of a Clostridium isolate.</title>
        <authorList>
            <person name="Ueki A."/>
            <person name="Tonouchi A."/>
        </authorList>
    </citation>
    <scope>NUCLEOTIDE SEQUENCE [LARGE SCALE GENOMIC DNA]</scope>
    <source>
        <strain evidence="3">C5S11</strain>
    </source>
</reference>
<dbReference type="PANTHER" id="PTHR30298">
    <property type="entry name" value="H REPEAT-ASSOCIATED PREDICTED TRANSPOSASE"/>
    <property type="match status" value="1"/>
</dbReference>
<dbReference type="InterPro" id="IPR032806">
    <property type="entry name" value="YbfD_N"/>
</dbReference>
<keyword evidence="3" id="KW-1185">Reference proteome</keyword>
<sequence>MNQDKLIKHKLSDVVILTLFAILSNDNEWSEIEAFGIKKEKWLRNYLELENGVPSDDTIRIIISNIDSRYFHEIVIKFTTIM</sequence>
<proteinExistence type="predicted"/>
<protein>
    <recommendedName>
        <fullName evidence="1">H repeat-associated protein N-terminal domain-containing protein</fullName>
    </recommendedName>
</protein>
<dbReference type="EMBL" id="AP024849">
    <property type="protein sequence ID" value="BCZ47232.1"/>
    <property type="molecule type" value="Genomic_DNA"/>
</dbReference>
<dbReference type="RefSeq" id="WP_224033599.1">
    <property type="nucleotide sequence ID" value="NZ_AP024849.1"/>
</dbReference>
<dbReference type="PANTHER" id="PTHR30298:SF0">
    <property type="entry name" value="PROTEIN YBFL-RELATED"/>
    <property type="match status" value="1"/>
</dbReference>
<evidence type="ECO:0000313" key="3">
    <source>
        <dbReference type="Proteomes" id="UP000824633"/>
    </source>
</evidence>
<organism evidence="2 3">
    <name type="scientific">Clostridium gelidum</name>
    <dbReference type="NCBI Taxonomy" id="704125"/>
    <lineage>
        <taxon>Bacteria</taxon>
        <taxon>Bacillati</taxon>
        <taxon>Bacillota</taxon>
        <taxon>Clostridia</taxon>
        <taxon>Eubacteriales</taxon>
        <taxon>Clostridiaceae</taxon>
        <taxon>Clostridium</taxon>
    </lineage>
</organism>
<evidence type="ECO:0000313" key="2">
    <source>
        <dbReference type="EMBL" id="BCZ47232.1"/>
    </source>
</evidence>
<dbReference type="Pfam" id="PF13808">
    <property type="entry name" value="DDE_Tnp_1_assoc"/>
    <property type="match status" value="1"/>
</dbReference>
<evidence type="ECO:0000259" key="1">
    <source>
        <dbReference type="Pfam" id="PF13808"/>
    </source>
</evidence>
<feature type="domain" description="H repeat-associated protein N-terminal" evidence="1">
    <location>
        <begin position="6"/>
        <end position="78"/>
    </location>
</feature>
<dbReference type="Proteomes" id="UP000824633">
    <property type="component" value="Chromosome"/>
</dbReference>
<gene>
    <name evidence="2" type="ORF">psyc5s11_32990</name>
</gene>